<feature type="region of interest" description="Disordered" evidence="1">
    <location>
        <begin position="88"/>
        <end position="162"/>
    </location>
</feature>
<evidence type="ECO:0000313" key="3">
    <source>
        <dbReference type="EMBL" id="NKE68758.1"/>
    </source>
</evidence>
<dbReference type="AlphaFoldDB" id="A0A7X6DKB4"/>
<comment type="caution">
    <text evidence="3">The sequence shown here is derived from an EMBL/GenBank/DDBJ whole genome shotgun (WGS) entry which is preliminary data.</text>
</comment>
<name>A0A7X6DKB4_9BURK</name>
<organism evidence="3 4">
    <name type="scientific">Ramlibacter lithotrophicus</name>
    <dbReference type="NCBI Taxonomy" id="2606681"/>
    <lineage>
        <taxon>Bacteria</taxon>
        <taxon>Pseudomonadati</taxon>
        <taxon>Pseudomonadota</taxon>
        <taxon>Betaproteobacteria</taxon>
        <taxon>Burkholderiales</taxon>
        <taxon>Comamonadaceae</taxon>
        <taxon>Ramlibacter</taxon>
    </lineage>
</organism>
<gene>
    <name evidence="3" type="ORF">RAMLITH_23325</name>
</gene>
<dbReference type="RefSeq" id="WP_168109885.1">
    <property type="nucleotide sequence ID" value="NZ_VTOX01000012.1"/>
</dbReference>
<protein>
    <submittedName>
        <fullName evidence="3">Uncharacterized protein</fullName>
    </submittedName>
</protein>
<feature type="compositionally biased region" description="Basic and acidic residues" evidence="1">
    <location>
        <begin position="88"/>
        <end position="104"/>
    </location>
</feature>
<proteinExistence type="predicted"/>
<dbReference type="InterPro" id="IPR024446">
    <property type="entry name" value="PXPV"/>
</dbReference>
<keyword evidence="4" id="KW-1185">Reference proteome</keyword>
<dbReference type="Pfam" id="PF12778">
    <property type="entry name" value="PXPV"/>
    <property type="match status" value="1"/>
</dbReference>
<dbReference type="SUPFAM" id="SSF103647">
    <property type="entry name" value="TSP type-3 repeat"/>
    <property type="match status" value="1"/>
</dbReference>
<feature type="chain" id="PRO_5031281361" evidence="2">
    <location>
        <begin position="28"/>
        <end position="162"/>
    </location>
</feature>
<sequence length="162" mass="18187">MKALPTKSLAAAGLALGLFGAASAAHAGRGEVHLSVGVQPASSYYVQPAPVYVQPAPVYVQPRPVYVQPRPVYVQPAPYGYTRHDGWDDRRWQRRGPYGDRDGDGIANVYDPDSPRNRRHGRMYGPWGDLDRDGIRNIDDRDRDGDGVRNRRDRAPENPYRY</sequence>
<accession>A0A7X6DKB4</accession>
<evidence type="ECO:0000256" key="2">
    <source>
        <dbReference type="SAM" id="SignalP"/>
    </source>
</evidence>
<dbReference type="Gene3D" id="4.10.1080.10">
    <property type="entry name" value="TSP type-3 repeat"/>
    <property type="match status" value="1"/>
</dbReference>
<dbReference type="Proteomes" id="UP000521868">
    <property type="component" value="Unassembled WGS sequence"/>
</dbReference>
<reference evidence="3 4" key="1">
    <citation type="journal article" date="2020" name="Nature">
        <title>Bacterial chemolithoautotrophy via manganese oxidation.</title>
        <authorList>
            <person name="Yu H."/>
            <person name="Leadbetter J.R."/>
        </authorList>
    </citation>
    <scope>NUCLEOTIDE SEQUENCE [LARGE SCALE GENOMIC DNA]</scope>
    <source>
        <strain evidence="3 4">RBP-1</strain>
    </source>
</reference>
<dbReference type="InterPro" id="IPR028974">
    <property type="entry name" value="TSP_type-3_rpt"/>
</dbReference>
<evidence type="ECO:0000313" key="4">
    <source>
        <dbReference type="Proteomes" id="UP000521868"/>
    </source>
</evidence>
<dbReference type="GO" id="GO:0005509">
    <property type="term" value="F:calcium ion binding"/>
    <property type="evidence" value="ECO:0007669"/>
    <property type="project" value="InterPro"/>
</dbReference>
<feature type="compositionally biased region" description="Basic and acidic residues" evidence="1">
    <location>
        <begin position="129"/>
        <end position="156"/>
    </location>
</feature>
<feature type="signal peptide" evidence="2">
    <location>
        <begin position="1"/>
        <end position="27"/>
    </location>
</feature>
<keyword evidence="2" id="KW-0732">Signal</keyword>
<dbReference type="EMBL" id="VTOX01000012">
    <property type="protein sequence ID" value="NKE68758.1"/>
    <property type="molecule type" value="Genomic_DNA"/>
</dbReference>
<evidence type="ECO:0000256" key="1">
    <source>
        <dbReference type="SAM" id="MobiDB-lite"/>
    </source>
</evidence>